<evidence type="ECO:0000313" key="1">
    <source>
        <dbReference type="EMBL" id="CBI01024.1"/>
    </source>
</evidence>
<accession>E6Q1G4</accession>
<proteinExistence type="predicted"/>
<protein>
    <recommendedName>
        <fullName evidence="2">TonB C-terminal domain-containing protein</fullName>
    </recommendedName>
</protein>
<organism evidence="1">
    <name type="scientific">mine drainage metagenome</name>
    <dbReference type="NCBI Taxonomy" id="410659"/>
    <lineage>
        <taxon>unclassified sequences</taxon>
        <taxon>metagenomes</taxon>
        <taxon>ecological metagenomes</taxon>
    </lineage>
</organism>
<dbReference type="EMBL" id="CABO01000013">
    <property type="protein sequence ID" value="CBI01024.1"/>
    <property type="molecule type" value="Genomic_DNA"/>
</dbReference>
<name>E6Q1G4_9ZZZZ</name>
<gene>
    <name evidence="1" type="ORF">CARN4_0377</name>
</gene>
<reference evidence="1" key="1">
    <citation type="submission" date="2009-10" db="EMBL/GenBank/DDBJ databases">
        <title>Diversity of trophic interactions inside an arsenic-rich microbial ecosystem.</title>
        <authorList>
            <person name="Bertin P.N."/>
            <person name="Heinrich-Salmeron A."/>
            <person name="Pelletier E."/>
            <person name="Goulhen-Chollet F."/>
            <person name="Arsene-Ploetze F."/>
            <person name="Gallien S."/>
            <person name="Calteau A."/>
            <person name="Vallenet D."/>
            <person name="Casiot C."/>
            <person name="Chane-Woon-Ming B."/>
            <person name="Giloteaux L."/>
            <person name="Barakat M."/>
            <person name="Bonnefoy V."/>
            <person name="Bruneel O."/>
            <person name="Chandler M."/>
            <person name="Cleiss J."/>
            <person name="Duran R."/>
            <person name="Elbaz-Poulichet F."/>
            <person name="Fonknechten N."/>
            <person name="Lauga B."/>
            <person name="Mornico D."/>
            <person name="Ortet P."/>
            <person name="Schaeffer C."/>
            <person name="Siguier P."/>
            <person name="Alexander Thil Smith A."/>
            <person name="Van Dorsselaer A."/>
            <person name="Weissenbach J."/>
            <person name="Medigue C."/>
            <person name="Le Paslier D."/>
        </authorList>
    </citation>
    <scope>NUCLEOTIDE SEQUENCE</scope>
</reference>
<evidence type="ECO:0008006" key="2">
    <source>
        <dbReference type="Google" id="ProtNLM"/>
    </source>
</evidence>
<dbReference type="AlphaFoldDB" id="E6Q1G4"/>
<sequence>MKRILCVLLAASSFAGAALSLQRPASAKARFYEIQPKVYCAASIGALRPVSKFPGLWRYDLSGVGAFHADVELTVVTAEGLYAVFAPDVHIVRNDGRYQTAYAKFMRHEDASAAQFFLLPPDAGAVKYAWVHGIGKPGATVLDRCPPMIGVSDLQPLKGKPASSPHPHGFVFRQSGITRVNASVYDPHARPTSASSIVPATQISTPHEDRCRKAFQNARTLRVVQPVYPRIAHSLVGAIDVPILVQIGLKNDVTGALLLAPTGVKGFDDAALLAAENSVYRSARAFCRPAYGDYIFYVTFTGTGA</sequence>
<comment type="caution">
    <text evidence="1">The sequence shown here is derived from an EMBL/GenBank/DDBJ whole genome shotgun (WGS) entry which is preliminary data.</text>
</comment>